<proteinExistence type="predicted"/>
<dbReference type="EMBL" id="JBCGDO010000032">
    <property type="protein sequence ID" value="MEM0543914.1"/>
    <property type="molecule type" value="Genomic_DNA"/>
</dbReference>
<reference evidence="2 3" key="1">
    <citation type="submission" date="2024-03" db="EMBL/GenBank/DDBJ databases">
        <title>Two novel species of the genus Flavobacterium exhibiting potentially degradation of complex polysaccharides.</title>
        <authorList>
            <person name="Lian X."/>
        </authorList>
    </citation>
    <scope>NUCLEOTIDE SEQUENCE [LARGE SCALE GENOMIC DNA]</scope>
    <source>
        <strain evidence="3">j3</strain>
    </source>
</reference>
<evidence type="ECO:0000259" key="1">
    <source>
        <dbReference type="Pfam" id="PF15599"/>
    </source>
</evidence>
<feature type="domain" description="Immunity protein 63" evidence="1">
    <location>
        <begin position="3"/>
        <end position="78"/>
    </location>
</feature>
<dbReference type="Pfam" id="PF15599">
    <property type="entry name" value="Imm63"/>
    <property type="match status" value="1"/>
</dbReference>
<protein>
    <submittedName>
        <fullName evidence="2">Imm63 family immunity protein</fullName>
    </submittedName>
</protein>
<evidence type="ECO:0000313" key="2">
    <source>
        <dbReference type="EMBL" id="MEM0543914.1"/>
    </source>
</evidence>
<dbReference type="RefSeq" id="WP_342697083.1">
    <property type="nucleotide sequence ID" value="NZ_JBCGDO010000032.1"/>
</dbReference>
<dbReference type="Proteomes" id="UP001460072">
    <property type="component" value="Unassembled WGS sequence"/>
</dbReference>
<name>A0ABU9N893_9FLAO</name>
<comment type="caution">
    <text evidence="2">The sequence shown here is derived from an EMBL/GenBank/DDBJ whole genome shotgun (WGS) entry which is preliminary data.</text>
</comment>
<accession>A0ABU9N893</accession>
<dbReference type="InterPro" id="IPR028952">
    <property type="entry name" value="Imm63"/>
</dbReference>
<keyword evidence="3" id="KW-1185">Reference proteome</keyword>
<organism evidence="2 3">
    <name type="scientific">Flavobacterium aureirubrum</name>
    <dbReference type="NCBI Taxonomy" id="3133147"/>
    <lineage>
        <taxon>Bacteria</taxon>
        <taxon>Pseudomonadati</taxon>
        <taxon>Bacteroidota</taxon>
        <taxon>Flavobacteriia</taxon>
        <taxon>Flavobacteriales</taxon>
        <taxon>Flavobacteriaceae</taxon>
        <taxon>Flavobacterium</taxon>
    </lineage>
</organism>
<gene>
    <name evidence="2" type="ORF">WFZ85_14985</name>
</gene>
<evidence type="ECO:0000313" key="3">
    <source>
        <dbReference type="Proteomes" id="UP001460072"/>
    </source>
</evidence>
<sequence>MFYIISERGQEYERKMTDKIDDLLYWIFANVTFSMACDYELKNRIEYKDCRRIMFDKQEELLGLLNKNWQQKENAEHQNILKNHPFDDLAGLRATYCGQLRQQGLSETEINKLAYEKYPKN</sequence>